<feature type="signal peptide" evidence="1">
    <location>
        <begin position="1"/>
        <end position="24"/>
    </location>
</feature>
<sequence>MAFEASCCTFTAVLMLVMAIATMAILRSQEARISSKSRLDYIPDKGWLRETVHWDADHSRFLVSHMEGGIGEIPITPKIRPAREHTLVPRNSTPPLAGLSTNGFKVDTPRHRIVAAMADLVKNRYSAVIAYDTRTWEQLFFLKLAGPERASLADDVAVDEQGSIYVTDALGGLIWKVTSDGSSFEVLTAEGAFAVKPKHWLISFVTVNGIVYHPNGFLLVMHTAGDCIFKVSLDGKIVQKVVMEGTFCGDGIALVSPTKLAVSGLWTGAKLVETHDMWSSANITHFYAGPRHRLATSVTVKDGDVFINYMVGQGIPYYLTIGQAAFTPVSS</sequence>
<organism evidence="2 3">
    <name type="scientific">Ceratopteris richardii</name>
    <name type="common">Triangle waterfern</name>
    <dbReference type="NCBI Taxonomy" id="49495"/>
    <lineage>
        <taxon>Eukaryota</taxon>
        <taxon>Viridiplantae</taxon>
        <taxon>Streptophyta</taxon>
        <taxon>Embryophyta</taxon>
        <taxon>Tracheophyta</taxon>
        <taxon>Polypodiopsida</taxon>
        <taxon>Polypodiidae</taxon>
        <taxon>Polypodiales</taxon>
        <taxon>Pteridineae</taxon>
        <taxon>Pteridaceae</taxon>
        <taxon>Parkerioideae</taxon>
        <taxon>Ceratopteris</taxon>
    </lineage>
</organism>
<dbReference type="Gene3D" id="2.120.10.30">
    <property type="entry name" value="TolB, C-terminal domain"/>
    <property type="match status" value="1"/>
</dbReference>
<keyword evidence="1" id="KW-0732">Signal</keyword>
<name>A0A8T2T7C2_CERRI</name>
<dbReference type="EMBL" id="CM035420">
    <property type="protein sequence ID" value="KAH7404698.1"/>
    <property type="molecule type" value="Genomic_DNA"/>
</dbReference>
<dbReference type="SUPFAM" id="SSF63829">
    <property type="entry name" value="Calcium-dependent phosphotriesterase"/>
    <property type="match status" value="1"/>
</dbReference>
<evidence type="ECO:0000256" key="1">
    <source>
        <dbReference type="SAM" id="SignalP"/>
    </source>
</evidence>
<dbReference type="PANTHER" id="PTHR31460">
    <property type="match status" value="1"/>
</dbReference>
<dbReference type="OMA" id="KGWMREC"/>
<keyword evidence="3" id="KW-1185">Reference proteome</keyword>
<feature type="chain" id="PRO_5035922922" evidence="1">
    <location>
        <begin position="25"/>
        <end position="331"/>
    </location>
</feature>
<dbReference type="InterPro" id="IPR011042">
    <property type="entry name" value="6-blade_b-propeller_TolB-like"/>
</dbReference>
<protein>
    <submittedName>
        <fullName evidence="2">Uncharacterized protein</fullName>
    </submittedName>
</protein>
<accession>A0A8T2T7C2</accession>
<dbReference type="Proteomes" id="UP000825935">
    <property type="component" value="Chromosome 15"/>
</dbReference>
<dbReference type="AlphaFoldDB" id="A0A8T2T7C2"/>
<dbReference type="PANTHER" id="PTHR31460:SF0">
    <property type="entry name" value="CALCIUM-DEPENDENT PHOSPHOTRIESTERASE SUPERFAMILY PROTEIN-RELATED"/>
    <property type="match status" value="1"/>
</dbReference>
<gene>
    <name evidence="2" type="ORF">KP509_15G039000</name>
</gene>
<dbReference type="InterPro" id="IPR053224">
    <property type="entry name" value="Sensory_adhesion_molecule"/>
</dbReference>
<dbReference type="OrthoDB" id="1902639at2759"/>
<reference evidence="2" key="1">
    <citation type="submission" date="2021-08" db="EMBL/GenBank/DDBJ databases">
        <title>WGS assembly of Ceratopteris richardii.</title>
        <authorList>
            <person name="Marchant D.B."/>
            <person name="Chen G."/>
            <person name="Jenkins J."/>
            <person name="Shu S."/>
            <person name="Leebens-Mack J."/>
            <person name="Grimwood J."/>
            <person name="Schmutz J."/>
            <person name="Soltis P."/>
            <person name="Soltis D."/>
            <person name="Chen Z.-H."/>
        </authorList>
    </citation>
    <scope>NUCLEOTIDE SEQUENCE</scope>
    <source>
        <strain evidence="2">Whitten #5841</strain>
        <tissue evidence="2">Leaf</tissue>
    </source>
</reference>
<dbReference type="GO" id="GO:0005783">
    <property type="term" value="C:endoplasmic reticulum"/>
    <property type="evidence" value="ECO:0007669"/>
    <property type="project" value="TreeGrafter"/>
</dbReference>
<evidence type="ECO:0000313" key="3">
    <source>
        <dbReference type="Proteomes" id="UP000825935"/>
    </source>
</evidence>
<proteinExistence type="predicted"/>
<comment type="caution">
    <text evidence="2">The sequence shown here is derived from an EMBL/GenBank/DDBJ whole genome shotgun (WGS) entry which is preliminary data.</text>
</comment>
<evidence type="ECO:0000313" key="2">
    <source>
        <dbReference type="EMBL" id="KAH7404698.1"/>
    </source>
</evidence>